<dbReference type="RefSeq" id="WP_184725801.1">
    <property type="nucleotide sequence ID" value="NZ_JACHIW010000001.1"/>
</dbReference>
<proteinExistence type="predicted"/>
<feature type="compositionally biased region" description="Low complexity" evidence="1">
    <location>
        <begin position="415"/>
        <end position="428"/>
    </location>
</feature>
<dbReference type="Pfam" id="PF06056">
    <property type="entry name" value="Terminase_5"/>
    <property type="match status" value="1"/>
</dbReference>
<dbReference type="InterPro" id="IPR009057">
    <property type="entry name" value="Homeodomain-like_sf"/>
</dbReference>
<accession>A0A840Q170</accession>
<dbReference type="NCBIfam" id="NF033546">
    <property type="entry name" value="transpos_IS21"/>
    <property type="match status" value="1"/>
</dbReference>
<feature type="region of interest" description="Disordered" evidence="1">
    <location>
        <begin position="400"/>
        <end position="434"/>
    </location>
</feature>
<feature type="domain" description="Integrase catalytic" evidence="2">
    <location>
        <begin position="129"/>
        <end position="303"/>
    </location>
</feature>
<sequence length="463" mass="49917">MLTREEDIDAHALFARGWTISAIARHLGRDRKTIRAYLSGVRQAGALSGVRQAGARARSTPDLFEPFAAYCAARLTEAPHLWATTLYDELLELGYGSSYPTLTRQLRERGLRPPCEPCRPAKDRAVAVIEHPPGDETQWDWLDLPDPPAHWGWGKTAHLLVGALSHSGRWRGVLCASTDQPHLIDGLDRITRALGGCTHAWRFDRMATVINPESGRVQASFAAVAKHYGVAVRACPPRRGNRKGVVEKANHVAAQRFWRTLPDDVTPEQAQQRLDAWCATRGDTRLRATTDGKATVAALAHDEPLRPPPAAPFPATLTVSRVASAQALVSFRGNRYSVAPELAGATVTVSHRLGTSHLDIATESATVIARHTLAPEGAGAMVRDHGHVTALEHAAITATTARPHRGKQRIPPGPHARAAAQALRGQQPSGTTTGGEVVIDLARYAQAAAARRTLPPAGPALQQ</sequence>
<dbReference type="InterPro" id="IPR001584">
    <property type="entry name" value="Integrase_cat-core"/>
</dbReference>
<dbReference type="InterPro" id="IPR010332">
    <property type="entry name" value="ATPase_terminase-su_N"/>
</dbReference>
<evidence type="ECO:0000256" key="1">
    <source>
        <dbReference type="SAM" id="MobiDB-lite"/>
    </source>
</evidence>
<dbReference type="Proteomes" id="UP000584374">
    <property type="component" value="Unassembled WGS sequence"/>
</dbReference>
<gene>
    <name evidence="3" type="ORF">BJ970_001800</name>
</gene>
<dbReference type="SUPFAM" id="SSF53098">
    <property type="entry name" value="Ribonuclease H-like"/>
    <property type="match status" value="1"/>
</dbReference>
<organism evidence="3 4">
    <name type="scientific">Saccharopolyspora phatthalungensis</name>
    <dbReference type="NCBI Taxonomy" id="664693"/>
    <lineage>
        <taxon>Bacteria</taxon>
        <taxon>Bacillati</taxon>
        <taxon>Actinomycetota</taxon>
        <taxon>Actinomycetes</taxon>
        <taxon>Pseudonocardiales</taxon>
        <taxon>Pseudonocardiaceae</taxon>
        <taxon>Saccharopolyspora</taxon>
    </lineage>
</organism>
<reference evidence="3 4" key="1">
    <citation type="submission" date="2020-08" db="EMBL/GenBank/DDBJ databases">
        <title>Sequencing the genomes of 1000 actinobacteria strains.</title>
        <authorList>
            <person name="Klenk H.-P."/>
        </authorList>
    </citation>
    <scope>NUCLEOTIDE SEQUENCE [LARGE SCALE GENOMIC DNA]</scope>
    <source>
        <strain evidence="3 4">DSM 45584</strain>
    </source>
</reference>
<comment type="caution">
    <text evidence="3">The sequence shown here is derived from an EMBL/GenBank/DDBJ whole genome shotgun (WGS) entry which is preliminary data.</text>
</comment>
<dbReference type="PROSITE" id="PS50994">
    <property type="entry name" value="INTEGRASE"/>
    <property type="match status" value="1"/>
</dbReference>
<dbReference type="AlphaFoldDB" id="A0A840Q170"/>
<evidence type="ECO:0000259" key="2">
    <source>
        <dbReference type="PROSITE" id="PS50994"/>
    </source>
</evidence>
<dbReference type="InterPro" id="IPR054353">
    <property type="entry name" value="IstA-like_C"/>
</dbReference>
<dbReference type="PANTHER" id="PTHR35004">
    <property type="entry name" value="TRANSPOSASE RV3428C-RELATED"/>
    <property type="match status" value="1"/>
</dbReference>
<dbReference type="Pfam" id="PF22483">
    <property type="entry name" value="Mu-transpos_C_2"/>
    <property type="match status" value="1"/>
</dbReference>
<dbReference type="SUPFAM" id="SSF46689">
    <property type="entry name" value="Homeodomain-like"/>
    <property type="match status" value="1"/>
</dbReference>
<evidence type="ECO:0000313" key="3">
    <source>
        <dbReference type="EMBL" id="MBB5154266.1"/>
    </source>
</evidence>
<dbReference type="EMBL" id="JACHIW010000001">
    <property type="protein sequence ID" value="MBB5154266.1"/>
    <property type="molecule type" value="Genomic_DNA"/>
</dbReference>
<dbReference type="GO" id="GO:0015074">
    <property type="term" value="P:DNA integration"/>
    <property type="evidence" value="ECO:0007669"/>
    <property type="project" value="InterPro"/>
</dbReference>
<name>A0A840Q170_9PSEU</name>
<dbReference type="PANTHER" id="PTHR35004:SF7">
    <property type="entry name" value="INTEGRASE PROTEIN"/>
    <property type="match status" value="1"/>
</dbReference>
<dbReference type="InterPro" id="IPR012337">
    <property type="entry name" value="RNaseH-like_sf"/>
</dbReference>
<keyword evidence="4" id="KW-1185">Reference proteome</keyword>
<dbReference type="Gene3D" id="1.10.10.60">
    <property type="entry name" value="Homeodomain-like"/>
    <property type="match status" value="1"/>
</dbReference>
<evidence type="ECO:0000313" key="4">
    <source>
        <dbReference type="Proteomes" id="UP000584374"/>
    </source>
</evidence>
<protein>
    <submittedName>
        <fullName evidence="3">Transposase</fullName>
    </submittedName>
</protein>